<evidence type="ECO:0000256" key="1">
    <source>
        <dbReference type="ARBA" id="ARBA00023015"/>
    </source>
</evidence>
<dbReference type="RefSeq" id="WP_052145086.1">
    <property type="nucleotide sequence ID" value="NZ_CP013389.1"/>
</dbReference>
<dbReference type="InterPro" id="IPR036286">
    <property type="entry name" value="LexA/Signal_pep-like_sf"/>
</dbReference>
<dbReference type="SUPFAM" id="SSF51306">
    <property type="entry name" value="LexA/Signal peptidase"/>
    <property type="match status" value="1"/>
</dbReference>
<evidence type="ECO:0000256" key="3">
    <source>
        <dbReference type="ARBA" id="ARBA00023163"/>
    </source>
</evidence>
<dbReference type="InterPro" id="IPR001387">
    <property type="entry name" value="Cro/C1-type_HTH"/>
</dbReference>
<dbReference type="Gene3D" id="1.10.260.40">
    <property type="entry name" value="lambda repressor-like DNA-binding domains"/>
    <property type="match status" value="1"/>
</dbReference>
<dbReference type="CDD" id="cd06529">
    <property type="entry name" value="S24_LexA-like"/>
    <property type="match status" value="1"/>
</dbReference>
<dbReference type="Pfam" id="PF01381">
    <property type="entry name" value="HTH_3"/>
    <property type="match status" value="1"/>
</dbReference>
<dbReference type="Proteomes" id="UP000067711">
    <property type="component" value="Chromosome 1"/>
</dbReference>
<keyword evidence="3" id="KW-0804">Transcription</keyword>
<protein>
    <recommendedName>
        <fullName evidence="4">HTH cro/C1-type domain-containing protein</fullName>
    </recommendedName>
</protein>
<dbReference type="InterPro" id="IPR010982">
    <property type="entry name" value="Lambda_DNA-bd_dom_sf"/>
</dbReference>
<dbReference type="Gene3D" id="2.10.109.10">
    <property type="entry name" value="Umud Fragment, subunit A"/>
    <property type="match status" value="1"/>
</dbReference>
<dbReference type="InterPro" id="IPR015927">
    <property type="entry name" value="Peptidase_S24_S26A/B/C"/>
</dbReference>
<dbReference type="PROSITE" id="PS50943">
    <property type="entry name" value="HTH_CROC1"/>
    <property type="match status" value="1"/>
</dbReference>
<gene>
    <name evidence="5" type="ORF">WS71_14790</name>
</gene>
<reference evidence="5 6" key="1">
    <citation type="submission" date="2015-12" db="EMBL/GenBank/DDBJ databases">
        <title>Diversity of Burkholderia near neighbor genomes.</title>
        <authorList>
            <person name="Sahl J."/>
            <person name="Wagner D."/>
            <person name="Keim P."/>
        </authorList>
    </citation>
    <scope>NUCLEOTIDE SEQUENCE [LARGE SCALE GENOMIC DNA]</scope>
    <source>
        <strain evidence="5 6">BDU8</strain>
    </source>
</reference>
<name>A0A1B4FYF6_9BURK</name>
<dbReference type="GO" id="GO:0003677">
    <property type="term" value="F:DNA binding"/>
    <property type="evidence" value="ECO:0007669"/>
    <property type="project" value="UniProtKB-KW"/>
</dbReference>
<evidence type="ECO:0000259" key="4">
    <source>
        <dbReference type="PROSITE" id="PS50943"/>
    </source>
</evidence>
<keyword evidence="2" id="KW-0238">DNA-binding</keyword>
<dbReference type="AlphaFoldDB" id="A0A1B4FYF6"/>
<feature type="domain" description="HTH cro/C1-type" evidence="4">
    <location>
        <begin position="36"/>
        <end position="80"/>
    </location>
</feature>
<dbReference type="CDD" id="cd00093">
    <property type="entry name" value="HTH_XRE"/>
    <property type="match status" value="1"/>
</dbReference>
<organism evidence="5 6">
    <name type="scientific">Burkholderia mayonis</name>
    <dbReference type="NCBI Taxonomy" id="1385591"/>
    <lineage>
        <taxon>Bacteria</taxon>
        <taxon>Pseudomonadati</taxon>
        <taxon>Pseudomonadota</taxon>
        <taxon>Betaproteobacteria</taxon>
        <taxon>Burkholderiales</taxon>
        <taxon>Burkholderiaceae</taxon>
        <taxon>Burkholderia</taxon>
        <taxon>pseudomallei group</taxon>
    </lineage>
</organism>
<proteinExistence type="predicted"/>
<accession>A0A1B4FYF6</accession>
<dbReference type="SUPFAM" id="SSF47413">
    <property type="entry name" value="lambda repressor-like DNA-binding domains"/>
    <property type="match status" value="1"/>
</dbReference>
<dbReference type="EMBL" id="CP013389">
    <property type="protein sequence ID" value="AOJ08688.1"/>
    <property type="molecule type" value="Genomic_DNA"/>
</dbReference>
<dbReference type="PANTHER" id="PTHR40661:SF3">
    <property type="entry name" value="FELS-1 PROPHAGE TRANSCRIPTIONAL REGULATOR"/>
    <property type="match status" value="1"/>
</dbReference>
<evidence type="ECO:0000256" key="2">
    <source>
        <dbReference type="ARBA" id="ARBA00023125"/>
    </source>
</evidence>
<evidence type="ECO:0000313" key="5">
    <source>
        <dbReference type="EMBL" id="AOJ08688.1"/>
    </source>
</evidence>
<dbReference type="InterPro" id="IPR039418">
    <property type="entry name" value="LexA-like"/>
</dbReference>
<evidence type="ECO:0000313" key="6">
    <source>
        <dbReference type="Proteomes" id="UP000067711"/>
    </source>
</evidence>
<dbReference type="SMART" id="SM00530">
    <property type="entry name" value="HTH_XRE"/>
    <property type="match status" value="1"/>
</dbReference>
<keyword evidence="1" id="KW-0805">Transcription regulation</keyword>
<dbReference type="Pfam" id="PF00717">
    <property type="entry name" value="Peptidase_S24"/>
    <property type="match status" value="1"/>
</dbReference>
<sequence length="255" mass="28202">MERDAPLSSSDRDVETFNKQVGERLRRVRTDVLKTSIAEMAATFGIGTSTIQRYENGERTPDAFFLRQVAERAGVPINSLFGQEPEVAPTAFTEGRSDDAQPQSACFDTMGNPVDIAEFVFIPRYNVKAAAGHGASLGDGKPPLAMAFRRYWVDNYLRINPKDLAVIAVKGDSMEGVLSDRDVILVNQADTRPGAGLYVLRMDGELFVKRLQRLPEGRLEVSSANEAYRPFTVDMASPPSDFEIIGRVVWVGRQI</sequence>
<dbReference type="PANTHER" id="PTHR40661">
    <property type="match status" value="1"/>
</dbReference>